<feature type="region of interest" description="Disordered" evidence="1">
    <location>
        <begin position="74"/>
        <end position="94"/>
    </location>
</feature>
<keyword evidence="4" id="KW-1185">Reference proteome</keyword>
<evidence type="ECO:0000256" key="1">
    <source>
        <dbReference type="SAM" id="MobiDB-lite"/>
    </source>
</evidence>
<sequence length="245" mass="26909">MDSVIGLKSTDGEVETLSLKGSSSEKVTALECDKLNALVADSEMQVDLSDSVSCTTYCDDKKLSNGRELCPLTPSLESETLETSSASDKTENSEMVSACQTPSESIFDPFAPGPEEMALAPNPKKKTLRGTKMPLRRRLIFDLRSDSEEEMEEIESTLLDKEDTLLESICKSFLELIVSNQAKQISSEYLTKEDNLIEGLKTPTSLPLLTGIADTCPAAPTRPVLKFRRLDQSICRKLEFGSNLI</sequence>
<evidence type="ECO:0000313" key="3">
    <source>
        <dbReference type="EMBL" id="KAJ6844419.1"/>
    </source>
</evidence>
<reference evidence="2" key="2">
    <citation type="submission" date="2023-04" db="EMBL/GenBank/DDBJ databases">
        <authorList>
            <person name="Bruccoleri R.E."/>
            <person name="Oakeley E.J."/>
            <person name="Faust A.-M."/>
            <person name="Dessus-Babus S."/>
            <person name="Altorfer M."/>
            <person name="Burckhardt D."/>
            <person name="Oertli M."/>
            <person name="Naumann U."/>
            <person name="Petersen F."/>
            <person name="Wong J."/>
        </authorList>
    </citation>
    <scope>NUCLEOTIDE SEQUENCE</scope>
    <source>
        <strain evidence="2">GSM-AAB239-AS_SAM_17_03QT</strain>
        <tissue evidence="2">Leaf</tissue>
    </source>
</reference>
<organism evidence="2 4">
    <name type="scientific">Iris pallida</name>
    <name type="common">Sweet iris</name>
    <dbReference type="NCBI Taxonomy" id="29817"/>
    <lineage>
        <taxon>Eukaryota</taxon>
        <taxon>Viridiplantae</taxon>
        <taxon>Streptophyta</taxon>
        <taxon>Embryophyta</taxon>
        <taxon>Tracheophyta</taxon>
        <taxon>Spermatophyta</taxon>
        <taxon>Magnoliopsida</taxon>
        <taxon>Liliopsida</taxon>
        <taxon>Asparagales</taxon>
        <taxon>Iridaceae</taxon>
        <taxon>Iridoideae</taxon>
        <taxon>Irideae</taxon>
        <taxon>Iris</taxon>
    </lineage>
</organism>
<dbReference type="InterPro" id="IPR038971">
    <property type="entry name" value="SMR11/SMR16"/>
</dbReference>
<feature type="compositionally biased region" description="Low complexity" evidence="1">
    <location>
        <begin position="74"/>
        <end position="85"/>
    </location>
</feature>
<proteinExistence type="predicted"/>
<dbReference type="EMBL" id="JANAVB010006599">
    <property type="protein sequence ID" value="KAJ6844419.1"/>
    <property type="molecule type" value="Genomic_DNA"/>
</dbReference>
<dbReference type="Proteomes" id="UP001140949">
    <property type="component" value="Unassembled WGS sequence"/>
</dbReference>
<gene>
    <name evidence="2" type="ORF">M6B38_189150</name>
    <name evidence="3" type="ORF">M6B38_292495</name>
</gene>
<comment type="caution">
    <text evidence="2">The sequence shown here is derived from an EMBL/GenBank/DDBJ whole genome shotgun (WGS) entry which is preliminary data.</text>
</comment>
<evidence type="ECO:0000313" key="2">
    <source>
        <dbReference type="EMBL" id="KAJ6803631.1"/>
    </source>
</evidence>
<dbReference type="EMBL" id="JANAVB010036419">
    <property type="protein sequence ID" value="KAJ6803631.1"/>
    <property type="molecule type" value="Genomic_DNA"/>
</dbReference>
<protein>
    <submittedName>
        <fullName evidence="2">Uncharacterized protein</fullName>
    </submittedName>
</protein>
<accession>A0AAX6EI57</accession>
<dbReference type="AlphaFoldDB" id="A0AAX6EI57"/>
<reference evidence="2" key="1">
    <citation type="journal article" date="2023" name="GigaByte">
        <title>Genome assembly of the bearded iris, Iris pallida Lam.</title>
        <authorList>
            <person name="Bruccoleri R.E."/>
            <person name="Oakeley E.J."/>
            <person name="Faust A.M.E."/>
            <person name="Altorfer M."/>
            <person name="Dessus-Babus S."/>
            <person name="Burckhardt D."/>
            <person name="Oertli M."/>
            <person name="Naumann U."/>
            <person name="Petersen F."/>
            <person name="Wong J."/>
        </authorList>
    </citation>
    <scope>NUCLEOTIDE SEQUENCE</scope>
    <source>
        <strain evidence="2">GSM-AAB239-AS_SAM_17_03QT</strain>
    </source>
</reference>
<dbReference type="PANTHER" id="PTHR36310:SF1">
    <property type="entry name" value="CYCLIN-DEPENDENT PROTEIN KINASE INHIBITOR SMR11"/>
    <property type="match status" value="1"/>
</dbReference>
<name>A0AAX6EI57_IRIPA</name>
<dbReference type="PANTHER" id="PTHR36310">
    <property type="entry name" value="CYCLIN-DEPENDENT PROTEIN KINASE INHIBITOR SMR11"/>
    <property type="match status" value="1"/>
</dbReference>
<evidence type="ECO:0000313" key="4">
    <source>
        <dbReference type="Proteomes" id="UP001140949"/>
    </source>
</evidence>